<dbReference type="InterPro" id="IPR007890">
    <property type="entry name" value="CHASE2"/>
</dbReference>
<keyword evidence="4" id="KW-1185">Reference proteome</keyword>
<dbReference type="PANTHER" id="PTHR43081:SF1">
    <property type="entry name" value="ADENYLATE CYCLASE, TERMINAL-DIFFERENTIATION SPECIFIC"/>
    <property type="match status" value="1"/>
</dbReference>
<dbReference type="InterPro" id="IPR050697">
    <property type="entry name" value="Adenylyl/Guanylyl_Cyclase_3/4"/>
</dbReference>
<protein>
    <submittedName>
        <fullName evidence="3">Adenylate/guanylate cyclase domain-containing protein</fullName>
    </submittedName>
</protein>
<comment type="caution">
    <text evidence="3">The sequence shown here is derived from an EMBL/GenBank/DDBJ whole genome shotgun (WGS) entry which is preliminary data.</text>
</comment>
<accession>A0A3P3QLX0</accession>
<dbReference type="GO" id="GO:0006171">
    <property type="term" value="P:cAMP biosynthetic process"/>
    <property type="evidence" value="ECO:0007669"/>
    <property type="project" value="TreeGrafter"/>
</dbReference>
<feature type="transmembrane region" description="Helical" evidence="1">
    <location>
        <begin position="391"/>
        <end position="411"/>
    </location>
</feature>
<dbReference type="CDD" id="cd07302">
    <property type="entry name" value="CHD"/>
    <property type="match status" value="1"/>
</dbReference>
<proteinExistence type="predicted"/>
<dbReference type="SMART" id="SM00044">
    <property type="entry name" value="CYCc"/>
    <property type="match status" value="1"/>
</dbReference>
<dbReference type="SMART" id="SM01080">
    <property type="entry name" value="CHASE2"/>
    <property type="match status" value="1"/>
</dbReference>
<dbReference type="InterPro" id="IPR029787">
    <property type="entry name" value="Nucleotide_cyclase"/>
</dbReference>
<keyword evidence="1" id="KW-0472">Membrane</keyword>
<dbReference type="GO" id="GO:0004016">
    <property type="term" value="F:adenylate cyclase activity"/>
    <property type="evidence" value="ECO:0007669"/>
    <property type="project" value="UniProtKB-ARBA"/>
</dbReference>
<name>A0A3P3QLX0_9GAMM</name>
<evidence type="ECO:0000259" key="2">
    <source>
        <dbReference type="PROSITE" id="PS50125"/>
    </source>
</evidence>
<gene>
    <name evidence="3" type="ORF">EIK76_11070</name>
</gene>
<reference evidence="3 4" key="1">
    <citation type="submission" date="2018-11" db="EMBL/GenBank/DDBJ databases">
        <title>Draft genome analysis of Rheinheimera mesophila isolated from an industrial waste site.</title>
        <authorList>
            <person name="Yu Q."/>
            <person name="Qi Y."/>
            <person name="Zhang H."/>
            <person name="Lu Y."/>
            <person name="Pu J."/>
        </authorList>
    </citation>
    <scope>NUCLEOTIDE SEQUENCE [LARGE SCALE GENOMIC DNA]</scope>
    <source>
        <strain evidence="3 4">IITR13</strain>
    </source>
</reference>
<dbReference type="EMBL" id="RRCF01000002">
    <property type="protein sequence ID" value="RRJ21409.1"/>
    <property type="molecule type" value="Genomic_DNA"/>
</dbReference>
<dbReference type="InterPro" id="IPR001054">
    <property type="entry name" value="A/G_cyclase"/>
</dbReference>
<dbReference type="PROSITE" id="PS50125">
    <property type="entry name" value="GUANYLATE_CYCLASE_2"/>
    <property type="match status" value="1"/>
</dbReference>
<feature type="domain" description="Guanylate cyclase" evidence="2">
    <location>
        <begin position="482"/>
        <end position="614"/>
    </location>
</feature>
<feature type="transmembrane region" description="Helical" evidence="1">
    <location>
        <begin position="423"/>
        <end position="442"/>
    </location>
</feature>
<dbReference type="GO" id="GO:0035556">
    <property type="term" value="P:intracellular signal transduction"/>
    <property type="evidence" value="ECO:0007669"/>
    <property type="project" value="InterPro"/>
</dbReference>
<dbReference type="Pfam" id="PF05226">
    <property type="entry name" value="CHASE2"/>
    <property type="match status" value="1"/>
</dbReference>
<dbReference type="SUPFAM" id="SSF55073">
    <property type="entry name" value="Nucleotide cyclase"/>
    <property type="match status" value="1"/>
</dbReference>
<dbReference type="AlphaFoldDB" id="A0A3P3QLX0"/>
<keyword evidence="1" id="KW-0812">Transmembrane</keyword>
<dbReference type="PANTHER" id="PTHR43081">
    <property type="entry name" value="ADENYLATE CYCLASE, TERMINAL-DIFFERENTIATION SPECIFIC-RELATED"/>
    <property type="match status" value="1"/>
</dbReference>
<evidence type="ECO:0000313" key="3">
    <source>
        <dbReference type="EMBL" id="RRJ21409.1"/>
    </source>
</evidence>
<organism evidence="3 4">
    <name type="scientific">Rheinheimera mesophila</name>
    <dbReference type="NCBI Taxonomy" id="1547515"/>
    <lineage>
        <taxon>Bacteria</taxon>
        <taxon>Pseudomonadati</taxon>
        <taxon>Pseudomonadota</taxon>
        <taxon>Gammaproteobacteria</taxon>
        <taxon>Chromatiales</taxon>
        <taxon>Chromatiaceae</taxon>
        <taxon>Rheinheimera</taxon>
    </lineage>
</organism>
<dbReference type="OrthoDB" id="9806704at2"/>
<dbReference type="Pfam" id="PF00211">
    <property type="entry name" value="Guanylate_cyc"/>
    <property type="match status" value="1"/>
</dbReference>
<sequence>MVLRYWRRHQWIIVCGLLFSAVLVLAQLSAVYSAQSVLKRLDGLLYDSRLKLMLPFREVTELPVVIVDIDEKSLKQLGRWPWSRQILAQMVEQLTAAGASVVAFDVIFSEPERNPAQQVLQSGQQHLSSEAAAELQRIAPQLDADQQFAASLENKDVVLGFLFQQDQLAVGQLPETYVVLDSPARQSSVSPFAGYVANTAVLQGQSAGTGFINSSPDPDGFIRQAALLIRYQDQVYPSLALEAARLYALAQELKVETAVLSQMNSIVGVTVGNSRINTDLYGRVLIPYRGPARSFPYVSAVDAVQGTVDKTLFQDAVVFVGTSAVGHADLRSTPVGVQYPGVEVHANVFEGLIYPHLLHAHPDWAEALVFLFLVVLGTLMSLLFPVLGPVSLALTGGSLVILTLAGNIYSWHVLKLDLPLTSSLLLILGLTLLNLIYGFFGASQQKARIKSMFDQYVPPAHIDEMLNHPESISLEGKRKEMSVLFADIRGFTTLSEQLSATELKSLLNRYFSPVTKTIFEHQGTIDKYVGDMVMAFWNAPLDVKAHAELAVKAGFSMLRITDELSKTFVQEALPALDIGVGVNTGEMNVGDMGSEYRRAYTVLGDAVNLGSRLESLTKYYGVRFLVSETTVQHCQNMSFRTVDKVRVKGKTSAVTIYEPLSPEFLSNPALVAAWQQHEQALSLYFQQRWQQAEALWRALQQSSAHQLYRIYLERTDYYRRHPTGTDWDGVYTHAEK</sequence>
<evidence type="ECO:0000256" key="1">
    <source>
        <dbReference type="SAM" id="Phobius"/>
    </source>
</evidence>
<dbReference type="Gene3D" id="3.30.70.1230">
    <property type="entry name" value="Nucleotide cyclase"/>
    <property type="match status" value="1"/>
</dbReference>
<evidence type="ECO:0000313" key="4">
    <source>
        <dbReference type="Proteomes" id="UP000276260"/>
    </source>
</evidence>
<dbReference type="Proteomes" id="UP000276260">
    <property type="component" value="Unassembled WGS sequence"/>
</dbReference>
<keyword evidence="1" id="KW-1133">Transmembrane helix</keyword>
<feature type="transmembrane region" description="Helical" evidence="1">
    <location>
        <begin position="364"/>
        <end position="384"/>
    </location>
</feature>